<keyword evidence="1" id="KW-0812">Transmembrane</keyword>
<dbReference type="Proteomes" id="UP000188726">
    <property type="component" value="Unassembled WGS sequence"/>
</dbReference>
<dbReference type="SUPFAM" id="SSF159245">
    <property type="entry name" value="AttH-like"/>
    <property type="match status" value="1"/>
</dbReference>
<keyword evidence="1" id="KW-0472">Membrane</keyword>
<evidence type="ECO:0000259" key="2">
    <source>
        <dbReference type="Pfam" id="PF07143"/>
    </source>
</evidence>
<feature type="domain" description="AttH" evidence="2">
    <location>
        <begin position="73"/>
        <end position="245"/>
    </location>
</feature>
<keyword evidence="1" id="KW-1133">Transmembrane helix</keyword>
<dbReference type="EMBL" id="MUEO01000056">
    <property type="protein sequence ID" value="OOE41919.1"/>
    <property type="molecule type" value="Genomic_DNA"/>
</dbReference>
<dbReference type="PANTHER" id="PTHR38591:SF1">
    <property type="entry name" value="BLL1000 PROTEIN"/>
    <property type="match status" value="1"/>
</dbReference>
<sequence length="369" mass="41134">MQRWKRKMIRSLLGGGVIFALGALVWWGQPPSSSPDTRGNFAVFDSQSGFASVTPDHTPTYPQDMAAHSDFATEWWYLTATLTDANGQAYGVQWTLFRRALAPDRKEGWASQQLYMAHVAITSDDKQWESERFARGGIDQAGVTLSPFQAWLDDWQWQGGQQPFPARVRAIWPAQGKPVGFTLEVRENGHQVKHGEEGYSIRHATKPSASYYFSLPQLTIKGALTIAGETIPVTGKGWFDKEWSSGAMAAEQTGWDWFGLNLDDGRALMVTQIRGKEPFMFGSLLYPDGQVVTLIQDDIRMLPISHAKMAEGANLPVRWQIKVPSEGISLTTQPLNPQSWMDLSFPYWEGPVEVHGSATGRGFMEATGY</sequence>
<name>A0AB36K2U2_9GAMM</name>
<reference evidence="3 4" key="1">
    <citation type="journal article" date="2017" name="Genome Announc.">
        <title>Draft Genome Sequences of Salinivibrio proteolyticus, Salinivibrio sharmensis, Salinivibrio siamensis, Salinivibrio costicola subsp. alcaliphilus, Salinivibrio costicola subsp. vallismortis, and 29 New Isolates Belonging to the Genus Salinivibrio.</title>
        <authorList>
            <person name="Lopez-Hermoso C."/>
            <person name="de la Haba R.R."/>
            <person name="Sanchez-Porro C."/>
            <person name="Bayliss S.C."/>
            <person name="Feil E.J."/>
            <person name="Ventosa A."/>
        </authorList>
    </citation>
    <scope>NUCLEOTIDE SEQUENCE [LARGE SCALE GENOMIC DNA]</scope>
    <source>
        <strain evidence="3 4">IC202</strain>
    </source>
</reference>
<dbReference type="InterPro" id="IPR010791">
    <property type="entry name" value="AttH_dom"/>
</dbReference>
<evidence type="ECO:0000313" key="3">
    <source>
        <dbReference type="EMBL" id="OOE41919.1"/>
    </source>
</evidence>
<feature type="transmembrane region" description="Helical" evidence="1">
    <location>
        <begin position="12"/>
        <end position="28"/>
    </location>
</feature>
<gene>
    <name evidence="3" type="ORF">BZG09_15265</name>
</gene>
<proteinExistence type="predicted"/>
<evidence type="ECO:0000256" key="1">
    <source>
        <dbReference type="SAM" id="Phobius"/>
    </source>
</evidence>
<dbReference type="PANTHER" id="PTHR38591">
    <property type="entry name" value="HYDROLASE"/>
    <property type="match status" value="1"/>
</dbReference>
<dbReference type="AlphaFoldDB" id="A0AB36K2U2"/>
<comment type="caution">
    <text evidence="3">The sequence shown here is derived from an EMBL/GenBank/DDBJ whole genome shotgun (WGS) entry which is preliminary data.</text>
</comment>
<organism evidence="3 4">
    <name type="scientific">Salinivibrio kushneri</name>
    <dbReference type="NCBI Taxonomy" id="1908198"/>
    <lineage>
        <taxon>Bacteria</taxon>
        <taxon>Pseudomonadati</taxon>
        <taxon>Pseudomonadota</taxon>
        <taxon>Gammaproteobacteria</taxon>
        <taxon>Vibrionales</taxon>
        <taxon>Vibrionaceae</taxon>
        <taxon>Salinivibrio</taxon>
    </lineage>
</organism>
<evidence type="ECO:0000313" key="4">
    <source>
        <dbReference type="Proteomes" id="UP000188726"/>
    </source>
</evidence>
<accession>A0AB36K2U2</accession>
<dbReference type="Pfam" id="PF07143">
    <property type="entry name" value="CrtC"/>
    <property type="match status" value="1"/>
</dbReference>
<dbReference type="Gene3D" id="2.40.370.10">
    <property type="entry name" value="AttH-like domain"/>
    <property type="match status" value="2"/>
</dbReference>
<dbReference type="InterPro" id="IPR023374">
    <property type="entry name" value="AttH-like_dom_sf"/>
</dbReference>
<protein>
    <recommendedName>
        <fullName evidence="2">AttH domain-containing protein</fullName>
    </recommendedName>
</protein>
<dbReference type="Pfam" id="PF17186">
    <property type="entry name" value="Lipocalin_9"/>
    <property type="match status" value="1"/>
</dbReference>